<dbReference type="EMBL" id="JACHVP010000001">
    <property type="protein sequence ID" value="MBB2966286.1"/>
    <property type="molecule type" value="Genomic_DNA"/>
</dbReference>
<dbReference type="PANTHER" id="PTHR30137">
    <property type="entry name" value="LUCIFERASE-LIKE MONOOXYGENASE"/>
    <property type="match status" value="1"/>
</dbReference>
<proteinExistence type="predicted"/>
<keyword evidence="1" id="KW-0560">Oxidoreductase</keyword>
<keyword evidence="5" id="KW-1185">Reference proteome</keyword>
<dbReference type="SUPFAM" id="SSF51679">
    <property type="entry name" value="Bacterial luciferase-like"/>
    <property type="match status" value="1"/>
</dbReference>
<dbReference type="PANTHER" id="PTHR30137:SF8">
    <property type="entry name" value="BLR5498 PROTEIN"/>
    <property type="match status" value="1"/>
</dbReference>
<dbReference type="GO" id="GO:0004497">
    <property type="term" value="F:monooxygenase activity"/>
    <property type="evidence" value="ECO:0007669"/>
    <property type="project" value="UniProtKB-KW"/>
</dbReference>
<protein>
    <submittedName>
        <fullName evidence="4">Alkanesulfonate monooxygenase SsuD/methylene tetrahydromethanopterin reductase-like flavin-dependent oxidoreductase (Luciferase family)</fullName>
    </submittedName>
</protein>
<dbReference type="RefSeq" id="WP_021758915.1">
    <property type="nucleotide sequence ID" value="NZ_JACHVP010000001.1"/>
</dbReference>
<dbReference type="GO" id="GO:0005829">
    <property type="term" value="C:cytosol"/>
    <property type="evidence" value="ECO:0007669"/>
    <property type="project" value="TreeGrafter"/>
</dbReference>
<evidence type="ECO:0000259" key="3">
    <source>
        <dbReference type="Pfam" id="PF00296"/>
    </source>
</evidence>
<dbReference type="Pfam" id="PF00296">
    <property type="entry name" value="Bac_luciferase"/>
    <property type="match status" value="1"/>
</dbReference>
<evidence type="ECO:0000256" key="1">
    <source>
        <dbReference type="ARBA" id="ARBA00023002"/>
    </source>
</evidence>
<dbReference type="Gene3D" id="3.20.20.30">
    <property type="entry name" value="Luciferase-like domain"/>
    <property type="match status" value="1"/>
</dbReference>
<dbReference type="AlphaFoldDB" id="A0A7W4UVE8"/>
<dbReference type="InterPro" id="IPR011251">
    <property type="entry name" value="Luciferase-like_dom"/>
</dbReference>
<name>A0A7W4UVE8_LEIAQ</name>
<dbReference type="Proteomes" id="UP000538196">
    <property type="component" value="Unassembled WGS sequence"/>
</dbReference>
<dbReference type="InterPro" id="IPR036661">
    <property type="entry name" value="Luciferase-like_sf"/>
</dbReference>
<comment type="caution">
    <text evidence="4">The sequence shown here is derived from an EMBL/GenBank/DDBJ whole genome shotgun (WGS) entry which is preliminary data.</text>
</comment>
<evidence type="ECO:0000313" key="5">
    <source>
        <dbReference type="Proteomes" id="UP000538196"/>
    </source>
</evidence>
<sequence length="374" mass="40710">MKFIGLDLIANPPRHPGEEPPFAAERFGEVVDNAVLFEQLGFDGFAVGERHHAPFLSSSPTVLLGYLAAATSRIRLFTGVTLLSVLDPVRVAEDYATLDHLSGGRLELIIGKGNGPEQAELFGIGRTQAWETLRENYLLLRQLWSSRAVTWEPTPGVPSIRTSPLVEADVQPRPLQERIRIWHGSATSEASVELAARHGDPIFSANAMNPIEQYAALVRHYRAVWAETGRDPAQATVGAGHALFVAPTSQEAKAAYRPVYEEFVAAVAQADHSLPGTRTDYADYDDYLARSSALVGSPQEVIDKVGRYHEAFGNSVISVGGHPGHLGRTQWVDSLELFQAEVAPTLRERIGDPAWPAATIPKGRAWQPSAASRS</sequence>
<dbReference type="InterPro" id="IPR050766">
    <property type="entry name" value="Bact_Lucif_Oxidored"/>
</dbReference>
<feature type="domain" description="Luciferase-like" evidence="3">
    <location>
        <begin position="1"/>
        <end position="313"/>
    </location>
</feature>
<accession>A0A7W4UVE8</accession>
<evidence type="ECO:0000313" key="4">
    <source>
        <dbReference type="EMBL" id="MBB2966286.1"/>
    </source>
</evidence>
<organism evidence="4 5">
    <name type="scientific">Leifsonia aquatica</name>
    <name type="common">Corynebacterium aquaticum</name>
    <dbReference type="NCBI Taxonomy" id="144185"/>
    <lineage>
        <taxon>Bacteria</taxon>
        <taxon>Bacillati</taxon>
        <taxon>Actinomycetota</taxon>
        <taxon>Actinomycetes</taxon>
        <taxon>Micrococcales</taxon>
        <taxon>Microbacteriaceae</taxon>
        <taxon>Leifsonia</taxon>
    </lineage>
</organism>
<dbReference type="GO" id="GO:0016705">
    <property type="term" value="F:oxidoreductase activity, acting on paired donors, with incorporation or reduction of molecular oxygen"/>
    <property type="evidence" value="ECO:0007669"/>
    <property type="project" value="InterPro"/>
</dbReference>
<gene>
    <name evidence="4" type="ORF">FHX33_001018</name>
</gene>
<reference evidence="4 5" key="1">
    <citation type="submission" date="2020-08" db="EMBL/GenBank/DDBJ databases">
        <title>Sequencing the genomes of 1000 actinobacteria strains.</title>
        <authorList>
            <person name="Klenk H.-P."/>
        </authorList>
    </citation>
    <scope>NUCLEOTIDE SEQUENCE [LARGE SCALE GENOMIC DNA]</scope>
    <source>
        <strain evidence="4 5">DSM 20146</strain>
    </source>
</reference>
<keyword evidence="2 4" id="KW-0503">Monooxygenase</keyword>
<evidence type="ECO:0000256" key="2">
    <source>
        <dbReference type="ARBA" id="ARBA00023033"/>
    </source>
</evidence>